<accession>A0ABP9ZV94</accession>
<keyword evidence="3" id="KW-1185">Reference proteome</keyword>
<dbReference type="InterPro" id="IPR002123">
    <property type="entry name" value="Plipid/glycerol_acylTrfase"/>
</dbReference>
<organism evidence="2 3">
    <name type="scientific">Thalassolituus maritimus</name>
    <dbReference type="NCBI Taxonomy" id="484498"/>
    <lineage>
        <taxon>Bacteria</taxon>
        <taxon>Pseudomonadati</taxon>
        <taxon>Pseudomonadota</taxon>
        <taxon>Gammaproteobacteria</taxon>
        <taxon>Oceanospirillales</taxon>
        <taxon>Oceanospirillaceae</taxon>
        <taxon>Thalassolituus</taxon>
    </lineage>
</organism>
<evidence type="ECO:0000313" key="2">
    <source>
        <dbReference type="EMBL" id="GAA6144057.1"/>
    </source>
</evidence>
<reference evidence="2 3" key="1">
    <citation type="submission" date="2024-04" db="EMBL/GenBank/DDBJ databases">
        <title>Draft genome sequence of Thalassolituus maritimus NBRC 116585.</title>
        <authorList>
            <person name="Miyakawa T."/>
            <person name="Kusuya Y."/>
            <person name="Miura T."/>
        </authorList>
    </citation>
    <scope>NUCLEOTIDE SEQUENCE [LARGE SCALE GENOMIC DNA]</scope>
    <source>
        <strain evidence="2 3">5NW40-0001</strain>
    </source>
</reference>
<keyword evidence="2" id="KW-0012">Acyltransferase</keyword>
<protein>
    <submittedName>
        <fullName evidence="2">1-acyl-sn-glycerol-3-phosphate acyltransferase</fullName>
    </submittedName>
</protein>
<name>A0ABP9ZV94_9GAMM</name>
<evidence type="ECO:0000259" key="1">
    <source>
        <dbReference type="Pfam" id="PF01553"/>
    </source>
</evidence>
<sequence>MQDTLKESQDDYADIRPYTDAEVASVLERLGRSDELHRALIAYRFGHWPQWMQKKLVRLTAWQLRRHFAPVTTVDAFQAWLSHWINALVESTSSEVVITGLDQLDASQSYLWLSNHRDIAMDPTLIGYALMQSGWPTARIAIGDNLLGNSVLADLMKLNKSFIVKRSINDRREKLREFQRLSGYIRHSLDHGHSVWLAQRQGRAKDNLDYTDTAVLKMLALSGREEKISFIDTMSALRPVPVLVQFEWDPCDCLKARELVAREKGIPYEKRPGEDTESILTGLRGQKGRIRICFGQPLSEGNMTDADCMAQATDAEIESMKTYFPVNFAAVRLLQQDFGYSVPASVVYPTDIELPLNQLRARYHGQPDDVAVRLLKNYAAGLL</sequence>
<dbReference type="PANTHER" id="PTHR30068">
    <property type="entry name" value="URONATE ISOMERASE"/>
    <property type="match status" value="1"/>
</dbReference>
<dbReference type="GO" id="GO:0016746">
    <property type="term" value="F:acyltransferase activity"/>
    <property type="evidence" value="ECO:0007669"/>
    <property type="project" value="UniProtKB-KW"/>
</dbReference>
<evidence type="ECO:0000313" key="3">
    <source>
        <dbReference type="Proteomes" id="UP001481413"/>
    </source>
</evidence>
<feature type="domain" description="Phospholipid/glycerol acyltransferase" evidence="1">
    <location>
        <begin position="96"/>
        <end position="177"/>
    </location>
</feature>
<dbReference type="Proteomes" id="UP001481413">
    <property type="component" value="Unassembled WGS sequence"/>
</dbReference>
<dbReference type="EMBL" id="BAABWH010000001">
    <property type="protein sequence ID" value="GAA6144057.1"/>
    <property type="molecule type" value="Genomic_DNA"/>
</dbReference>
<dbReference type="PANTHER" id="PTHR30068:SF3">
    <property type="entry name" value="PHOSPHOLIPID_GLYCEROL ACYLTRANSFERASE DOMAIN-CONTAINING PROTEIN"/>
    <property type="match status" value="1"/>
</dbReference>
<comment type="caution">
    <text evidence="2">The sequence shown here is derived from an EMBL/GenBank/DDBJ whole genome shotgun (WGS) entry which is preliminary data.</text>
</comment>
<proteinExistence type="predicted"/>
<dbReference type="Pfam" id="PF01553">
    <property type="entry name" value="Acyltransferase"/>
    <property type="match status" value="1"/>
</dbReference>
<gene>
    <name evidence="2" type="ORF">NBRC116585_01740</name>
</gene>
<keyword evidence="2" id="KW-0808">Transferase</keyword>